<sequence>MVELCLDISIRHLQACPRANVMITRKNLHDARAFVIMK</sequence>
<dbReference type="Proteomes" id="UP000004431">
    <property type="component" value="Unassembled WGS sequence"/>
</dbReference>
<keyword evidence="2" id="KW-1185">Reference proteome</keyword>
<evidence type="ECO:0000313" key="1">
    <source>
        <dbReference type="EMBL" id="EFL44328.1"/>
    </source>
</evidence>
<comment type="caution">
    <text evidence="1">The sequence shown here is derived from an EMBL/GenBank/DDBJ whole genome shotgun (WGS) entry which is preliminary data.</text>
</comment>
<proteinExistence type="predicted"/>
<reference evidence="1 2" key="1">
    <citation type="submission" date="2010-08" db="EMBL/GenBank/DDBJ databases">
        <authorList>
            <person name="Durkin A.S."/>
            <person name="Madupu R."/>
            <person name="Torralba M."/>
            <person name="Gillis M."/>
            <person name="Methe B."/>
            <person name="Sutton G."/>
            <person name="Nelson K.E."/>
        </authorList>
    </citation>
    <scope>NUCLEOTIDE SEQUENCE [LARGE SCALE GENOMIC DNA]</scope>
    <source>
        <strain evidence="1 2">PB189-T1-4</strain>
    </source>
</reference>
<organism evidence="1 2">
    <name type="scientific">Fannyhessea vaginae PB189-T1-4</name>
    <dbReference type="NCBI Taxonomy" id="866774"/>
    <lineage>
        <taxon>Bacteria</taxon>
        <taxon>Bacillati</taxon>
        <taxon>Actinomycetota</taxon>
        <taxon>Coriobacteriia</taxon>
        <taxon>Coriobacteriales</taxon>
        <taxon>Atopobiaceae</taxon>
        <taxon>Fannyhessea</taxon>
    </lineage>
</organism>
<evidence type="ECO:0000313" key="2">
    <source>
        <dbReference type="Proteomes" id="UP000004431"/>
    </source>
</evidence>
<dbReference type="EMBL" id="AEDQ01000017">
    <property type="protein sequence ID" value="EFL44328.1"/>
    <property type="molecule type" value="Genomic_DNA"/>
</dbReference>
<protein>
    <submittedName>
        <fullName evidence="1">Uncharacterized protein</fullName>
    </submittedName>
</protein>
<accession>A0ABN0B0L2</accession>
<name>A0ABN0B0L2_9ACTN</name>
<gene>
    <name evidence="1" type="ORF">HMPREF9248_0873</name>
</gene>